<feature type="domain" description="Helix-turn-helix" evidence="1">
    <location>
        <begin position="7"/>
        <end position="54"/>
    </location>
</feature>
<accession>A0A256FAD4</accession>
<proteinExistence type="predicted"/>
<dbReference type="OrthoDB" id="7867776at2"/>
<comment type="caution">
    <text evidence="2">The sequence shown here is derived from an EMBL/GenBank/DDBJ whole genome shotgun (WGS) entry which is preliminary data.</text>
</comment>
<evidence type="ECO:0000259" key="1">
    <source>
        <dbReference type="Pfam" id="PF12728"/>
    </source>
</evidence>
<dbReference type="InterPro" id="IPR041657">
    <property type="entry name" value="HTH_17"/>
</dbReference>
<protein>
    <submittedName>
        <fullName evidence="2">DNA binding, excisionase family domain protein</fullName>
    </submittedName>
</protein>
<dbReference type="Pfam" id="PF12728">
    <property type="entry name" value="HTH_17"/>
    <property type="match status" value="1"/>
</dbReference>
<dbReference type="NCBIfam" id="TIGR01764">
    <property type="entry name" value="excise"/>
    <property type="match status" value="1"/>
</dbReference>
<dbReference type="Gene3D" id="3.90.105.50">
    <property type="match status" value="1"/>
</dbReference>
<dbReference type="GO" id="GO:0003677">
    <property type="term" value="F:DNA binding"/>
    <property type="evidence" value="ECO:0007669"/>
    <property type="project" value="InterPro"/>
</dbReference>
<dbReference type="InterPro" id="IPR010093">
    <property type="entry name" value="SinI_DNA-bd"/>
</dbReference>
<evidence type="ECO:0000313" key="2">
    <source>
        <dbReference type="EMBL" id="OYR11794.1"/>
    </source>
</evidence>
<dbReference type="EMBL" id="NNRK01000031">
    <property type="protein sequence ID" value="OYR11794.1"/>
    <property type="molecule type" value="Genomic_DNA"/>
</dbReference>
<organism evidence="2 3">
    <name type="scientific">Brucella rhizosphaerae</name>
    <dbReference type="NCBI Taxonomy" id="571254"/>
    <lineage>
        <taxon>Bacteria</taxon>
        <taxon>Pseudomonadati</taxon>
        <taxon>Pseudomonadota</taxon>
        <taxon>Alphaproteobacteria</taxon>
        <taxon>Hyphomicrobiales</taxon>
        <taxon>Brucellaceae</taxon>
        <taxon>Brucella/Ochrobactrum group</taxon>
        <taxon>Brucella</taxon>
    </lineage>
</organism>
<dbReference type="InterPro" id="IPR009061">
    <property type="entry name" value="DNA-bd_dom_put_sf"/>
</dbReference>
<dbReference type="SUPFAM" id="SSF46955">
    <property type="entry name" value="Putative DNA-binding domain"/>
    <property type="match status" value="1"/>
</dbReference>
<dbReference type="InterPro" id="IPR038148">
    <property type="entry name" value="Tn1545/Tn916_Xis"/>
</dbReference>
<dbReference type="Proteomes" id="UP000216345">
    <property type="component" value="Unassembled WGS sequence"/>
</dbReference>
<reference evidence="2 3" key="1">
    <citation type="submission" date="2017-07" db="EMBL/GenBank/DDBJ databases">
        <title>Phylogenetic study on the rhizospheric bacterium Ochrobactrum sp. A44.</title>
        <authorList>
            <person name="Krzyzanowska D.M."/>
            <person name="Ossowicki A."/>
            <person name="Rajewska M."/>
            <person name="Maciag T."/>
            <person name="Kaczynski Z."/>
            <person name="Czerwicka M."/>
            <person name="Jafra S."/>
        </authorList>
    </citation>
    <scope>NUCLEOTIDE SEQUENCE [LARGE SCALE GENOMIC DNA]</scope>
    <source>
        <strain evidence="2 3">PR17</strain>
    </source>
</reference>
<evidence type="ECO:0000313" key="3">
    <source>
        <dbReference type="Proteomes" id="UP000216345"/>
    </source>
</evidence>
<keyword evidence="3" id="KW-1185">Reference proteome</keyword>
<dbReference type="RefSeq" id="WP_094578020.1">
    <property type="nucleotide sequence ID" value="NZ_JBHEEL010000013.1"/>
</dbReference>
<sequence length="62" mass="6973">MQDFSTLSIAQTARFLGIGRSTLYNLIKDGRLPVRKLGKRTLILRDDLDQFVASLPVKGPRD</sequence>
<gene>
    <name evidence="2" type="ORF">CEV32_1327</name>
</gene>
<dbReference type="AlphaFoldDB" id="A0A256FAD4"/>
<name>A0A256FAD4_9HYPH</name>